<feature type="domain" description="Transposase putative helix-turn-helix" evidence="2">
    <location>
        <begin position="1"/>
        <end position="41"/>
    </location>
</feature>
<gene>
    <name evidence="3" type="ORF">IHE29_12910</name>
</gene>
<name>A0ABZ2Q474_9BURK</name>
<protein>
    <submittedName>
        <fullName evidence="3">Helix-turn-helix domain-containing protein</fullName>
    </submittedName>
</protein>
<evidence type="ECO:0000256" key="1">
    <source>
        <dbReference type="SAM" id="MobiDB-lite"/>
    </source>
</evidence>
<dbReference type="InterPro" id="IPR021027">
    <property type="entry name" value="Transposase_put_HTH"/>
</dbReference>
<accession>A0ABZ2Q474</accession>
<reference evidence="3 4" key="1">
    <citation type="submission" date="2020-09" db="EMBL/GenBank/DDBJ databases">
        <title>Genome sequences of Mycetohabitans spp.</title>
        <authorList>
            <person name="Carter M.E."/>
            <person name="Carpenter S.C.D."/>
            <person name="Bogdanove A.J."/>
        </authorList>
    </citation>
    <scope>NUCLEOTIDE SEQUENCE [LARGE SCALE GENOMIC DNA]</scope>
    <source>
        <strain evidence="3 4">B12</strain>
    </source>
</reference>
<keyword evidence="4" id="KW-1185">Reference proteome</keyword>
<evidence type="ECO:0000313" key="4">
    <source>
        <dbReference type="Proteomes" id="UP001493153"/>
    </source>
</evidence>
<feature type="region of interest" description="Disordered" evidence="1">
    <location>
        <begin position="98"/>
        <end position="118"/>
    </location>
</feature>
<sequence length="196" mass="22451">MQSRRAFQYKLLPIGEQQREMCRFVCNKALALRKERYEHGEEDAGQRQVVQAVHRTAQRGRNALAGDALAHPLQQTLKALERAYAHCFAKRVGVPRTKKKGQSASFRYPNPKQINPDPKQFKLAQRNSRILLPKLGWLRYRHCRCVLGTVKNVTVNLSCYKWIVPIQTEREVEPPIANGGSLRLDLEASAVEIPRI</sequence>
<evidence type="ECO:0000313" key="3">
    <source>
        <dbReference type="EMBL" id="WXK40111.1"/>
    </source>
</evidence>
<dbReference type="EMBL" id="CP062176">
    <property type="protein sequence ID" value="WXK40111.1"/>
    <property type="molecule type" value="Genomic_DNA"/>
</dbReference>
<organism evidence="3 4">
    <name type="scientific">Mycetohabitans rhizoxinica</name>
    <dbReference type="NCBI Taxonomy" id="412963"/>
    <lineage>
        <taxon>Bacteria</taxon>
        <taxon>Pseudomonadati</taxon>
        <taxon>Pseudomonadota</taxon>
        <taxon>Betaproteobacteria</taxon>
        <taxon>Burkholderiales</taxon>
        <taxon>Burkholderiaceae</taxon>
        <taxon>Mycetohabitans</taxon>
    </lineage>
</organism>
<dbReference type="Pfam" id="PF12323">
    <property type="entry name" value="HTH_OrfB_IS605"/>
    <property type="match status" value="1"/>
</dbReference>
<proteinExistence type="predicted"/>
<evidence type="ECO:0000259" key="2">
    <source>
        <dbReference type="Pfam" id="PF12323"/>
    </source>
</evidence>
<dbReference type="Proteomes" id="UP001493153">
    <property type="component" value="Chromosome"/>
</dbReference>